<evidence type="ECO:0000256" key="1">
    <source>
        <dbReference type="SAM" id="MobiDB-lite"/>
    </source>
</evidence>
<reference evidence="2" key="1">
    <citation type="submission" date="2018-02" db="EMBL/GenBank/DDBJ databases">
        <title>Rhizophora mucronata_Transcriptome.</title>
        <authorList>
            <person name="Meera S.P."/>
            <person name="Sreeshan A."/>
            <person name="Augustine A."/>
        </authorList>
    </citation>
    <scope>NUCLEOTIDE SEQUENCE</scope>
    <source>
        <tissue evidence="2">Leaf</tissue>
    </source>
</reference>
<dbReference type="AlphaFoldDB" id="A0A2P2N019"/>
<sequence>MFSRVGEISSFVRMFSTICSIQSLAKERSIVSDISCLFSHMNFPGISCESNSTRQPPYTPRLFNKRPLAPPSSN</sequence>
<name>A0A2P2N019_RHIMU</name>
<evidence type="ECO:0000313" key="2">
    <source>
        <dbReference type="EMBL" id="MBX35819.1"/>
    </source>
</evidence>
<organism evidence="2">
    <name type="scientific">Rhizophora mucronata</name>
    <name type="common">Asiatic mangrove</name>
    <dbReference type="NCBI Taxonomy" id="61149"/>
    <lineage>
        <taxon>Eukaryota</taxon>
        <taxon>Viridiplantae</taxon>
        <taxon>Streptophyta</taxon>
        <taxon>Embryophyta</taxon>
        <taxon>Tracheophyta</taxon>
        <taxon>Spermatophyta</taxon>
        <taxon>Magnoliopsida</taxon>
        <taxon>eudicotyledons</taxon>
        <taxon>Gunneridae</taxon>
        <taxon>Pentapetalae</taxon>
        <taxon>rosids</taxon>
        <taxon>fabids</taxon>
        <taxon>Malpighiales</taxon>
        <taxon>Rhizophoraceae</taxon>
        <taxon>Rhizophora</taxon>
    </lineage>
</organism>
<proteinExistence type="predicted"/>
<feature type="region of interest" description="Disordered" evidence="1">
    <location>
        <begin position="50"/>
        <end position="74"/>
    </location>
</feature>
<protein>
    <submittedName>
        <fullName evidence="2">Uncharacterized protein</fullName>
    </submittedName>
</protein>
<accession>A0A2P2N019</accession>
<dbReference type="EMBL" id="GGEC01055335">
    <property type="protein sequence ID" value="MBX35819.1"/>
    <property type="molecule type" value="Transcribed_RNA"/>
</dbReference>